<sequence length="233" mass="27214">MDTLQSKTSFEEWTEQKSNGRFTNWLKAIHQEKWESVINHRFTNELGEESLDKDTFSQYLVQDYAFVDQLVKLIGHAIGTAPSLEDRIPLVNFLGQVTSEENTYFQRSFEALDIPEKDQTDPQLLPATKKFQQLMAEAGRSLNYANIITVFIVAEWSYLSWASRISERSYSKFYFGEWVSLHANPEFRSFVDWLRNQLDQIGPTLSTERQQEISELFEQSLDCEQAFFDSAYL</sequence>
<protein>
    <recommendedName>
        <fullName evidence="1">Aminopyrimidine aminohydrolase</fullName>
        <ecNumber evidence="1">3.5.99.2</ecNumber>
    </recommendedName>
</protein>
<dbReference type="PANTHER" id="PTHR43198">
    <property type="entry name" value="BIFUNCTIONAL TH2 PROTEIN"/>
    <property type="match status" value="1"/>
</dbReference>
<comment type="catalytic activity">
    <reaction evidence="1">
        <text>thiamine + H2O = 5-(2-hydroxyethyl)-4-methylthiazole + 4-amino-5-hydroxymethyl-2-methylpyrimidine + H(+)</text>
        <dbReference type="Rhea" id="RHEA:17509"/>
        <dbReference type="ChEBI" id="CHEBI:15377"/>
        <dbReference type="ChEBI" id="CHEBI:15378"/>
        <dbReference type="ChEBI" id="CHEBI:16892"/>
        <dbReference type="ChEBI" id="CHEBI:17957"/>
        <dbReference type="ChEBI" id="CHEBI:18385"/>
        <dbReference type="EC" id="3.5.99.2"/>
    </reaction>
</comment>
<reference evidence="5 6" key="1">
    <citation type="submission" date="2020-02" db="EMBL/GenBank/DDBJ databases">
        <title>Aliifodinibius halophilus 2W32, complete genome.</title>
        <authorList>
            <person name="Li Y."/>
            <person name="Wu S."/>
        </authorList>
    </citation>
    <scope>NUCLEOTIDE SEQUENCE [LARGE SCALE GENOMIC DNA]</scope>
    <source>
        <strain evidence="5 6">2W32</strain>
    </source>
</reference>
<keyword evidence="6" id="KW-1185">Reference proteome</keyword>
<name>A0A6M1T3N2_9BACT</name>
<dbReference type="PANTHER" id="PTHR43198:SF2">
    <property type="entry name" value="SI:CH1073-67J19.1-RELATED"/>
    <property type="match status" value="1"/>
</dbReference>
<dbReference type="InterPro" id="IPR026285">
    <property type="entry name" value="TenA_E"/>
</dbReference>
<dbReference type="Gene3D" id="1.20.910.10">
    <property type="entry name" value="Heme oxygenase-like"/>
    <property type="match status" value="1"/>
</dbReference>
<dbReference type="EC" id="3.5.99.2" evidence="1"/>
<dbReference type="GO" id="GO:0050334">
    <property type="term" value="F:thiaminase activity"/>
    <property type="evidence" value="ECO:0007669"/>
    <property type="project" value="UniProtKB-UniRule"/>
</dbReference>
<evidence type="ECO:0000313" key="6">
    <source>
        <dbReference type="Proteomes" id="UP000479132"/>
    </source>
</evidence>
<dbReference type="GO" id="GO:0005829">
    <property type="term" value="C:cytosol"/>
    <property type="evidence" value="ECO:0007669"/>
    <property type="project" value="TreeGrafter"/>
</dbReference>
<evidence type="ECO:0000313" key="5">
    <source>
        <dbReference type="EMBL" id="NGP88687.1"/>
    </source>
</evidence>
<dbReference type="GO" id="GO:0009229">
    <property type="term" value="P:thiamine diphosphate biosynthetic process"/>
    <property type="evidence" value="ECO:0007669"/>
    <property type="project" value="UniProtKB-UniPathway"/>
</dbReference>
<dbReference type="EMBL" id="JAALLS010000011">
    <property type="protein sequence ID" value="NGP88687.1"/>
    <property type="molecule type" value="Genomic_DNA"/>
</dbReference>
<feature type="binding site" evidence="3">
    <location>
        <position position="63"/>
    </location>
    <ligand>
        <name>substrate</name>
    </ligand>
</feature>
<comment type="function">
    <text evidence="1">Catalyzes an amino-pyrimidine hydrolysis reaction at the C5' of the pyrimidine moiety of thiamine compounds, a reaction that is part of a thiamine salvage pathway. Thus, catalyzes the conversion of 4-amino-5-aminomethyl-2-methylpyrimidine to 4-amino-5-hydroxymethyl-2-methylpyrimidine (HMP).</text>
</comment>
<proteinExistence type="inferred from homology"/>
<dbReference type="InterPro" id="IPR004305">
    <property type="entry name" value="Thiaminase-2/PQQC"/>
</dbReference>
<dbReference type="RefSeq" id="WP_165268664.1">
    <property type="nucleotide sequence ID" value="NZ_JAALLS010000011.1"/>
</dbReference>
<feature type="binding site" evidence="3">
    <location>
        <position position="155"/>
    </location>
    <ligand>
        <name>substrate</name>
    </ligand>
</feature>
<organism evidence="5 6">
    <name type="scientific">Fodinibius halophilus</name>
    <dbReference type="NCBI Taxonomy" id="1736908"/>
    <lineage>
        <taxon>Bacteria</taxon>
        <taxon>Pseudomonadati</taxon>
        <taxon>Balneolota</taxon>
        <taxon>Balneolia</taxon>
        <taxon>Balneolales</taxon>
        <taxon>Balneolaceae</taxon>
        <taxon>Fodinibius</taxon>
    </lineage>
</organism>
<keyword evidence="1" id="KW-0784">Thiamine biosynthesis</keyword>
<evidence type="ECO:0000256" key="2">
    <source>
        <dbReference type="PIRSR" id="PIRSR003170-1"/>
    </source>
</evidence>
<comment type="catalytic activity">
    <reaction evidence="1">
        <text>4-amino-5-aminomethyl-2-methylpyrimidine + H2O = 4-amino-5-hydroxymethyl-2-methylpyrimidine + NH4(+)</text>
        <dbReference type="Rhea" id="RHEA:31799"/>
        <dbReference type="ChEBI" id="CHEBI:15377"/>
        <dbReference type="ChEBI" id="CHEBI:16892"/>
        <dbReference type="ChEBI" id="CHEBI:28938"/>
        <dbReference type="ChEBI" id="CHEBI:63416"/>
        <dbReference type="EC" id="3.5.99.2"/>
    </reaction>
</comment>
<dbReference type="UniPathway" id="UPA00060"/>
<comment type="pathway">
    <text evidence="1">Cofactor biosynthesis; thiamine diphosphate biosynthesis.</text>
</comment>
<dbReference type="InterPro" id="IPR016084">
    <property type="entry name" value="Haem_Oase-like_multi-hlx"/>
</dbReference>
<feature type="domain" description="Thiaminase-2/PQQC" evidence="4">
    <location>
        <begin position="30"/>
        <end position="232"/>
    </location>
</feature>
<comment type="caution">
    <text evidence="5">The sequence shown here is derived from an EMBL/GenBank/DDBJ whole genome shotgun (WGS) entry which is preliminary data.</text>
</comment>
<accession>A0A6M1T3N2</accession>
<comment type="similarity">
    <text evidence="1">Belongs to the TenA family.</text>
</comment>
<keyword evidence="1" id="KW-0378">Hydrolase</keyword>
<evidence type="ECO:0000256" key="1">
    <source>
        <dbReference type="PIRNR" id="PIRNR003170"/>
    </source>
</evidence>
<dbReference type="PIRSF" id="PIRSF003170">
    <property type="entry name" value="Pet18p"/>
    <property type="match status" value="1"/>
</dbReference>
<dbReference type="Pfam" id="PF03070">
    <property type="entry name" value="TENA_THI-4"/>
    <property type="match status" value="1"/>
</dbReference>
<dbReference type="AlphaFoldDB" id="A0A6M1T3N2"/>
<evidence type="ECO:0000256" key="3">
    <source>
        <dbReference type="PIRSR" id="PIRSR003170-2"/>
    </source>
</evidence>
<dbReference type="GO" id="GO:0009228">
    <property type="term" value="P:thiamine biosynthetic process"/>
    <property type="evidence" value="ECO:0007669"/>
    <property type="project" value="UniProtKB-KW"/>
</dbReference>
<feature type="active site" description="Proton donor" evidence="2">
    <location>
        <position position="224"/>
    </location>
</feature>
<dbReference type="Proteomes" id="UP000479132">
    <property type="component" value="Unassembled WGS sequence"/>
</dbReference>
<dbReference type="SUPFAM" id="SSF48613">
    <property type="entry name" value="Heme oxygenase-like"/>
    <property type="match status" value="1"/>
</dbReference>
<dbReference type="InterPro" id="IPR050967">
    <property type="entry name" value="Thiamine_Salvage_TenA"/>
</dbReference>
<feature type="binding site" evidence="3">
    <location>
        <position position="101"/>
    </location>
    <ligand>
        <name>substrate</name>
    </ligand>
</feature>
<dbReference type="CDD" id="cd19358">
    <property type="entry name" value="TenA_E_Spr0628-like"/>
    <property type="match status" value="1"/>
</dbReference>
<evidence type="ECO:0000259" key="4">
    <source>
        <dbReference type="Pfam" id="PF03070"/>
    </source>
</evidence>
<gene>
    <name evidence="5" type="ORF">G3569_09990</name>
</gene>